<name>A0A316Z709_9BASI</name>
<feature type="compositionally biased region" description="Low complexity" evidence="1">
    <location>
        <begin position="271"/>
        <end position="299"/>
    </location>
</feature>
<evidence type="ECO:0000313" key="2">
    <source>
        <dbReference type="EMBL" id="PWN96732.1"/>
    </source>
</evidence>
<sequence>MSTSTSPLTPAQLASLAAGTETIAARTDHSLLREGKSHAHFRTTLAGHPAIEQRIVVDRHAPLASVMGRLAALWNLGAGDGLCITVTPPQRFLFSAPVLILSEYQWRLFSHVHFDVAHAAPMNTLGRFELWDCVISRTPKLPTRDQIAFVGSENKLADETGHEGSVDAKEQKSQSAPSATSASQSAAPAAPAAAAAEPRSATESQTSGHAPGSSPAPSIPSLQAALVNCAPPALAPLIGPLLDFAMALTGTPRSPASTGASQQHSMQARGAASPAPSPAAAVPSAAPAASESTAPAASAEQAKTGAAPSDSNTSGSAPPSLDEIMARCRAQGEAQGRAFGDLAAARAERLGRPRAPSPEPQAPAEQQTGPSSTAGSEAFEVVEHEAPAAQASASTAASTGSTPAPQPSERVVQTNTALSSAWEQRLAQMGHSGLSRAQRMEQEREAARRFEERQRAMMEQMEREEAEEAAKTSEAQNGTEEKGKGKAQQEEAAQPASAAPKPNVADTNASLASGFEAMLQQMRSARAETTYAPYRPKRQQAAASSAAQPAAAEAQPTPAEASTATPTEAAAQPAPEEGTPTAGLSQQGQQMNQQLSSAFEEMLKAARGG</sequence>
<dbReference type="EMBL" id="KZ819298">
    <property type="protein sequence ID" value="PWN96732.1"/>
    <property type="molecule type" value="Genomic_DNA"/>
</dbReference>
<feature type="compositionally biased region" description="Polar residues" evidence="1">
    <location>
        <begin position="253"/>
        <end position="266"/>
    </location>
</feature>
<feature type="compositionally biased region" description="Low complexity" evidence="1">
    <location>
        <begin position="539"/>
        <end position="597"/>
    </location>
</feature>
<dbReference type="AlphaFoldDB" id="A0A316Z709"/>
<feature type="compositionally biased region" description="Basic and acidic residues" evidence="1">
    <location>
        <begin position="479"/>
        <end position="489"/>
    </location>
</feature>
<feature type="region of interest" description="Disordered" evidence="1">
    <location>
        <begin position="527"/>
        <end position="609"/>
    </location>
</feature>
<evidence type="ECO:0000313" key="3">
    <source>
        <dbReference type="Proteomes" id="UP000245946"/>
    </source>
</evidence>
<feature type="compositionally biased region" description="Polar residues" evidence="1">
    <location>
        <begin position="411"/>
        <end position="422"/>
    </location>
</feature>
<dbReference type="RefSeq" id="XP_025597011.1">
    <property type="nucleotide sequence ID" value="XM_025742911.1"/>
</dbReference>
<feature type="region of interest" description="Disordered" evidence="1">
    <location>
        <begin position="253"/>
        <end position="509"/>
    </location>
</feature>
<feature type="region of interest" description="Disordered" evidence="1">
    <location>
        <begin position="158"/>
        <end position="217"/>
    </location>
</feature>
<keyword evidence="3" id="KW-1185">Reference proteome</keyword>
<gene>
    <name evidence="2" type="ORF">FA09DRAFT_331192</name>
</gene>
<organism evidence="2 3">
    <name type="scientific">Tilletiopsis washingtonensis</name>
    <dbReference type="NCBI Taxonomy" id="58919"/>
    <lineage>
        <taxon>Eukaryota</taxon>
        <taxon>Fungi</taxon>
        <taxon>Dikarya</taxon>
        <taxon>Basidiomycota</taxon>
        <taxon>Ustilaginomycotina</taxon>
        <taxon>Exobasidiomycetes</taxon>
        <taxon>Entylomatales</taxon>
        <taxon>Entylomatales incertae sedis</taxon>
        <taxon>Tilletiopsis</taxon>
    </lineage>
</organism>
<protein>
    <submittedName>
        <fullName evidence="2">Uncharacterized protein</fullName>
    </submittedName>
</protein>
<feature type="compositionally biased region" description="Basic and acidic residues" evidence="1">
    <location>
        <begin position="438"/>
        <end position="471"/>
    </location>
</feature>
<dbReference type="GeneID" id="37270455"/>
<feature type="compositionally biased region" description="Low complexity" evidence="1">
    <location>
        <begin position="173"/>
        <end position="217"/>
    </location>
</feature>
<accession>A0A316Z709</accession>
<feature type="compositionally biased region" description="Basic and acidic residues" evidence="1">
    <location>
        <begin position="158"/>
        <end position="172"/>
    </location>
</feature>
<dbReference type="Proteomes" id="UP000245946">
    <property type="component" value="Unassembled WGS sequence"/>
</dbReference>
<evidence type="ECO:0000256" key="1">
    <source>
        <dbReference type="SAM" id="MobiDB-lite"/>
    </source>
</evidence>
<proteinExistence type="predicted"/>
<reference evidence="2 3" key="1">
    <citation type="journal article" date="2018" name="Mol. Biol. Evol.">
        <title>Broad Genomic Sampling Reveals a Smut Pathogenic Ancestry of the Fungal Clade Ustilaginomycotina.</title>
        <authorList>
            <person name="Kijpornyongpan T."/>
            <person name="Mondo S.J."/>
            <person name="Barry K."/>
            <person name="Sandor L."/>
            <person name="Lee J."/>
            <person name="Lipzen A."/>
            <person name="Pangilinan J."/>
            <person name="LaButti K."/>
            <person name="Hainaut M."/>
            <person name="Henrissat B."/>
            <person name="Grigoriev I.V."/>
            <person name="Spatafora J.W."/>
            <person name="Aime M.C."/>
        </authorList>
    </citation>
    <scope>NUCLEOTIDE SEQUENCE [LARGE SCALE GENOMIC DNA]</scope>
    <source>
        <strain evidence="2 3">MCA 4186</strain>
    </source>
</reference>
<feature type="compositionally biased region" description="Low complexity" evidence="1">
    <location>
        <begin position="387"/>
        <end position="403"/>
    </location>
</feature>
<feature type="compositionally biased region" description="Low complexity" evidence="1">
    <location>
        <begin position="490"/>
        <end position="502"/>
    </location>
</feature>